<evidence type="ECO:0000313" key="2">
    <source>
        <dbReference type="EnsemblPlants" id="AUR62027485-RA:cds"/>
    </source>
</evidence>
<accession>A0A803MDE2</accession>
<keyword evidence="3" id="KW-1185">Reference proteome</keyword>
<name>A0A803MDE2_CHEQI</name>
<sequence>MYHSWAALFKVLVRVNYLHNHIIPPTKNKEKAAYEDSKSADPALWKRLDAAVLQWIYGTISTDLLHDILLKDDTTHGAWTHLESMFQDNKASQTSHLEQELADLDFETFSSIDGYCNHIKSLVNRLADAFSAVAHSSGYTPSDIEAAMHALRNNPLNLDQQTDQPPPRHVASTDPPQPTLFSLEPNSSIPLPPHPSPAELSSSSPLLTPGTVTLLLNQQPISPPSSPMQTGPVQQEAHQPSTNRHTPPATPLPNSIPHPMTTRAKNGMYKPNSKYFSNLATTTTTTISPLPKDPVSAIREPN</sequence>
<feature type="compositionally biased region" description="Polar residues" evidence="1">
    <location>
        <begin position="228"/>
        <end position="245"/>
    </location>
</feature>
<proteinExistence type="predicted"/>
<feature type="compositionally biased region" description="Low complexity" evidence="1">
    <location>
        <begin position="197"/>
        <end position="216"/>
    </location>
</feature>
<dbReference type="OMA" id="THLESMF"/>
<dbReference type="Proteomes" id="UP000596660">
    <property type="component" value="Unplaced"/>
</dbReference>
<feature type="region of interest" description="Disordered" evidence="1">
    <location>
        <begin position="156"/>
        <end position="258"/>
    </location>
</feature>
<dbReference type="Pfam" id="PF14223">
    <property type="entry name" value="Retrotran_gag_2"/>
    <property type="match status" value="1"/>
</dbReference>
<reference evidence="2" key="1">
    <citation type="journal article" date="2017" name="Nature">
        <title>The genome of Chenopodium quinoa.</title>
        <authorList>
            <person name="Jarvis D.E."/>
            <person name="Ho Y.S."/>
            <person name="Lightfoot D.J."/>
            <person name="Schmoeckel S.M."/>
            <person name="Li B."/>
            <person name="Borm T.J.A."/>
            <person name="Ohyanagi H."/>
            <person name="Mineta K."/>
            <person name="Michell C.T."/>
            <person name="Saber N."/>
            <person name="Kharbatia N.M."/>
            <person name="Rupper R.R."/>
            <person name="Sharp A.R."/>
            <person name="Dally N."/>
            <person name="Boughton B.A."/>
            <person name="Woo Y.H."/>
            <person name="Gao G."/>
            <person name="Schijlen E.G.W.M."/>
            <person name="Guo X."/>
            <person name="Momin A.A."/>
            <person name="Negrao S."/>
            <person name="Al-Babili S."/>
            <person name="Gehring C."/>
            <person name="Roessner U."/>
            <person name="Jung C."/>
            <person name="Murphy K."/>
            <person name="Arold S.T."/>
            <person name="Gojobori T."/>
            <person name="van der Linden C.G."/>
            <person name="van Loo E.N."/>
            <person name="Jellen E.N."/>
            <person name="Maughan P.J."/>
            <person name="Tester M."/>
        </authorList>
    </citation>
    <scope>NUCLEOTIDE SEQUENCE [LARGE SCALE GENOMIC DNA]</scope>
    <source>
        <strain evidence="2">cv. PI 614886</strain>
    </source>
</reference>
<reference evidence="2" key="2">
    <citation type="submission" date="2021-03" db="UniProtKB">
        <authorList>
            <consortium name="EnsemblPlants"/>
        </authorList>
    </citation>
    <scope>IDENTIFICATION</scope>
</reference>
<dbReference type="PANTHER" id="PTHR47481:SF10">
    <property type="entry name" value="COPIA-LIKE POLYPROTEIN_RETROTRANSPOSON"/>
    <property type="match status" value="1"/>
</dbReference>
<evidence type="ECO:0000313" key="3">
    <source>
        <dbReference type="Proteomes" id="UP000596660"/>
    </source>
</evidence>
<organism evidence="2 3">
    <name type="scientific">Chenopodium quinoa</name>
    <name type="common">Quinoa</name>
    <dbReference type="NCBI Taxonomy" id="63459"/>
    <lineage>
        <taxon>Eukaryota</taxon>
        <taxon>Viridiplantae</taxon>
        <taxon>Streptophyta</taxon>
        <taxon>Embryophyta</taxon>
        <taxon>Tracheophyta</taxon>
        <taxon>Spermatophyta</taxon>
        <taxon>Magnoliopsida</taxon>
        <taxon>eudicotyledons</taxon>
        <taxon>Gunneridae</taxon>
        <taxon>Pentapetalae</taxon>
        <taxon>Caryophyllales</taxon>
        <taxon>Chenopodiaceae</taxon>
        <taxon>Chenopodioideae</taxon>
        <taxon>Atripliceae</taxon>
        <taxon>Chenopodium</taxon>
    </lineage>
</organism>
<dbReference type="PANTHER" id="PTHR47481">
    <property type="match status" value="1"/>
</dbReference>
<protein>
    <submittedName>
        <fullName evidence="2">Uncharacterized protein</fullName>
    </submittedName>
</protein>
<dbReference type="Gramene" id="AUR62027485-RA">
    <property type="protein sequence ID" value="AUR62027485-RA:cds"/>
    <property type="gene ID" value="AUR62027485"/>
</dbReference>
<dbReference type="AlphaFoldDB" id="A0A803MDE2"/>
<dbReference type="EnsemblPlants" id="AUR62027485-RA">
    <property type="protein sequence ID" value="AUR62027485-RA:cds"/>
    <property type="gene ID" value="AUR62027485"/>
</dbReference>
<evidence type="ECO:0000256" key="1">
    <source>
        <dbReference type="SAM" id="MobiDB-lite"/>
    </source>
</evidence>